<sequence length="222" mass="27008">MCLDWKYNYMNTRLKVLENNEKDKEIERKLQNNLNIKSLGYVLKAIEILKRKEKLKKYSTFDRHISYFKKNNINKPQYNEKKILEHRLWAIGCELIEVIGDGNCLFRSISRNLFHKQKYHMYVRKKCVEYMLNYKEEYSIYFENNEFQQYIKNMSKNGYWGDELCIKATADAFDCIIYIITSTLENWHLKYESKNNNGMYKKCVFLAYSSPTHYDCFKLMQR</sequence>
<dbReference type="InterPro" id="IPR003323">
    <property type="entry name" value="OTU_dom"/>
</dbReference>
<dbReference type="CDD" id="cd22751">
    <property type="entry name" value="OTU_plant_OTU9-like"/>
    <property type="match status" value="1"/>
</dbReference>
<dbReference type="SUPFAM" id="SSF54001">
    <property type="entry name" value="Cysteine proteinases"/>
    <property type="match status" value="1"/>
</dbReference>
<dbReference type="PROSITE" id="PS50802">
    <property type="entry name" value="OTU"/>
    <property type="match status" value="1"/>
</dbReference>
<dbReference type="KEGG" id="pgab:PGSY75_0923100"/>
<proteinExistence type="predicted"/>
<dbReference type="PANTHER" id="PTHR12419:SF111">
    <property type="entry name" value="OVARIAN TUMOR DOMAIN-CONTAINING DEUBIQUITINATING ENZYME 9"/>
    <property type="match status" value="1"/>
</dbReference>
<dbReference type="RefSeq" id="XP_018641979.1">
    <property type="nucleotide sequence ID" value="XM_018785638.1"/>
</dbReference>
<organism evidence="2 3">
    <name type="scientific">Plasmodium gaboni</name>
    <dbReference type="NCBI Taxonomy" id="647221"/>
    <lineage>
        <taxon>Eukaryota</taxon>
        <taxon>Sar</taxon>
        <taxon>Alveolata</taxon>
        <taxon>Apicomplexa</taxon>
        <taxon>Aconoidasida</taxon>
        <taxon>Haemosporida</taxon>
        <taxon>Plasmodiidae</taxon>
        <taxon>Plasmodium</taxon>
        <taxon>Plasmodium (Laverania)</taxon>
    </lineage>
</organism>
<accession>A0A151LM19</accession>
<dbReference type="Pfam" id="PF02338">
    <property type="entry name" value="OTU"/>
    <property type="match status" value="1"/>
</dbReference>
<dbReference type="GeneID" id="29776250"/>
<evidence type="ECO:0000313" key="3">
    <source>
        <dbReference type="Proteomes" id="UP000076004"/>
    </source>
</evidence>
<dbReference type="Gene3D" id="3.90.70.80">
    <property type="match status" value="1"/>
</dbReference>
<dbReference type="AlphaFoldDB" id="A0A151LM19"/>
<evidence type="ECO:0000259" key="1">
    <source>
        <dbReference type="PROSITE" id="PS50802"/>
    </source>
</evidence>
<dbReference type="EMBL" id="LVLB01000010">
    <property type="protein sequence ID" value="KYO00212.1"/>
    <property type="molecule type" value="Genomic_DNA"/>
</dbReference>
<keyword evidence="2" id="KW-0378">Hydrolase</keyword>
<dbReference type="PANTHER" id="PTHR12419">
    <property type="entry name" value="OTU DOMAIN CONTAINING PROTEIN"/>
    <property type="match status" value="1"/>
</dbReference>
<dbReference type="GO" id="GO:0006508">
    <property type="term" value="P:proteolysis"/>
    <property type="evidence" value="ECO:0007669"/>
    <property type="project" value="UniProtKB-KW"/>
</dbReference>
<dbReference type="GO" id="GO:0016579">
    <property type="term" value="P:protein deubiquitination"/>
    <property type="evidence" value="ECO:0007669"/>
    <property type="project" value="TreeGrafter"/>
</dbReference>
<feature type="domain" description="OTU" evidence="1">
    <location>
        <begin position="93"/>
        <end position="220"/>
    </location>
</feature>
<reference evidence="2 3" key="1">
    <citation type="journal article" date="2016" name="Nat. Commun.">
        <title>Genomes of cryptic chimpanzee Plasmodium species reveal key evolutionary events leading to human malaria.</title>
        <authorList>
            <person name="Sundararaman S.A."/>
            <person name="Plenderleith L.J."/>
            <person name="Liu W."/>
            <person name="Loy D.E."/>
            <person name="Learn G.H."/>
            <person name="Li Y."/>
            <person name="Shaw K.S."/>
            <person name="Ayouba A."/>
            <person name="Peeters M."/>
            <person name="Speede S."/>
            <person name="Shaw G.M."/>
            <person name="Bushman F.D."/>
            <person name="Brisson D."/>
            <person name="Rayner J.C."/>
            <person name="Sharp P.M."/>
            <person name="Hahn B.H."/>
        </authorList>
    </citation>
    <scope>NUCLEOTIDE SEQUENCE [LARGE SCALE GENOMIC DNA]</scope>
    <source>
        <strain evidence="2 3">SY75</strain>
    </source>
</reference>
<dbReference type="VEuPathDB" id="PlasmoDB:PGSY75_0923100"/>
<dbReference type="GO" id="GO:0004843">
    <property type="term" value="F:cysteine-type deubiquitinase activity"/>
    <property type="evidence" value="ECO:0007669"/>
    <property type="project" value="TreeGrafter"/>
</dbReference>
<dbReference type="InterPro" id="IPR050704">
    <property type="entry name" value="Peptidase_C85-like"/>
</dbReference>
<keyword evidence="2" id="KW-0645">Protease</keyword>
<evidence type="ECO:0000313" key="2">
    <source>
        <dbReference type="EMBL" id="KYO00212.1"/>
    </source>
</evidence>
<dbReference type="VEuPathDB" id="PlasmoDB:PGABG01_0920500"/>
<name>A0A151LM19_9APIC</name>
<dbReference type="InterPro" id="IPR038765">
    <property type="entry name" value="Papain-like_cys_pep_sf"/>
</dbReference>
<protein>
    <submittedName>
        <fullName evidence="2">Putative OTU-like cysteine protease</fullName>
    </submittedName>
</protein>
<dbReference type="Proteomes" id="UP000076004">
    <property type="component" value="Chromosome 9"/>
</dbReference>
<comment type="caution">
    <text evidence="2">The sequence shown here is derived from an EMBL/GenBank/DDBJ whole genome shotgun (WGS) entry which is preliminary data.</text>
</comment>
<gene>
    <name evidence="2" type="ORF">PGSY75_0923100</name>
</gene>